<organism evidence="1 2">
    <name type="scientific">Caerostris darwini</name>
    <dbReference type="NCBI Taxonomy" id="1538125"/>
    <lineage>
        <taxon>Eukaryota</taxon>
        <taxon>Metazoa</taxon>
        <taxon>Ecdysozoa</taxon>
        <taxon>Arthropoda</taxon>
        <taxon>Chelicerata</taxon>
        <taxon>Arachnida</taxon>
        <taxon>Araneae</taxon>
        <taxon>Araneomorphae</taxon>
        <taxon>Entelegynae</taxon>
        <taxon>Araneoidea</taxon>
        <taxon>Araneidae</taxon>
        <taxon>Caerostris</taxon>
    </lineage>
</organism>
<evidence type="ECO:0000313" key="2">
    <source>
        <dbReference type="Proteomes" id="UP001054837"/>
    </source>
</evidence>
<proteinExistence type="predicted"/>
<gene>
    <name evidence="1" type="ORF">CDAR_615901</name>
</gene>
<keyword evidence="2" id="KW-1185">Reference proteome</keyword>
<dbReference type="EMBL" id="BPLQ01006783">
    <property type="protein sequence ID" value="GIY25241.1"/>
    <property type="molecule type" value="Genomic_DNA"/>
</dbReference>
<sequence length="111" mass="12319">MDYIPSGKGSPTKAVPLLPLQHLSDGYAINFFHLFSFIIEVKRKMPHINLVSIQWCRLPRRILALNAHFAIMLHIPVATCSTTPASTQESGPSSALCVLRVSPRRVTLNVI</sequence>
<reference evidence="1 2" key="1">
    <citation type="submission" date="2021-06" db="EMBL/GenBank/DDBJ databases">
        <title>Caerostris darwini draft genome.</title>
        <authorList>
            <person name="Kono N."/>
            <person name="Arakawa K."/>
        </authorList>
    </citation>
    <scope>NUCLEOTIDE SEQUENCE [LARGE SCALE GENOMIC DNA]</scope>
</reference>
<evidence type="ECO:0000313" key="1">
    <source>
        <dbReference type="EMBL" id="GIY25241.1"/>
    </source>
</evidence>
<dbReference type="AlphaFoldDB" id="A0AAV4RXY7"/>
<protein>
    <submittedName>
        <fullName evidence="1">Uncharacterized protein</fullName>
    </submittedName>
</protein>
<accession>A0AAV4RXY7</accession>
<comment type="caution">
    <text evidence="1">The sequence shown here is derived from an EMBL/GenBank/DDBJ whole genome shotgun (WGS) entry which is preliminary data.</text>
</comment>
<name>A0AAV4RXY7_9ARAC</name>
<dbReference type="Proteomes" id="UP001054837">
    <property type="component" value="Unassembled WGS sequence"/>
</dbReference>